<name>A0A4Y9S9X0_9BURK</name>
<reference evidence="6 7" key="1">
    <citation type="submission" date="2019-03" db="EMBL/GenBank/DDBJ databases">
        <title>Draft Genome Sequence of Massilia arenosa sp. nov., a Novel Massilia Species Isolated from a Sandy-loam Maize Soil.</title>
        <authorList>
            <person name="Raths R."/>
            <person name="Peta V."/>
            <person name="Bucking H."/>
        </authorList>
    </citation>
    <scope>NUCLEOTIDE SEQUENCE [LARGE SCALE GENOMIC DNA]</scope>
    <source>
        <strain evidence="6 7">MC02</strain>
    </source>
</reference>
<sequence length="1126" mass="116047">MLVDLGAAGRLTGSGSVQRQPGDAGFGTAAFTVQTGGINLKEIYSSLHTTKIAGTVSATGTAKGQQLKADLRDAKMRLTADASLAAGVLRIASANLSAGPGSIALTGEADLAGDKDFQLTAQATHFTPSAFGDFPAADLNAVVNARGAIAPTFRTTADFTIRPSRLFGQSLSGRGKLAADTRHVSGVDASLALGQNTAQINGAFGLPGEKLAWRLDARQLTALRADLYGALVASGTATGTFAAPRTTVTADASGLGWVPSARKNNDAVIHASGEAWLQGETTKVAAIKANGTVQRLNPASFGSPLAGRINGSFDATARAGADWQANANVALQDSQLSGSPMWGHAKFAANRTHVSNADVDLHVGPNVIAAQGSFGGAGDRLNWKLDLTQLAALGPDFAGALRANGTLSGSVQAPSLTAAADGANIRIYTQQLKSLHGTASLGSGHGAADPLVSDIQLAGYTSGATTIDSARLQTSGTRGSHTLRLAARGSDFDALAEVAGGWSSNAWAGNITALQNRGRYAFTVQTPVPLRIGVAEGAGVLGLAKPQQLALTNAVVRLPTGTINIRSVEKNGPRWRSAGGATGVPINYLAQFSDAVRENLSGDLTLGAEWSLDLQTAAATGGAPVLAGTAHVYREKGDLVAGQDVPVQLGLGTLDLRADVANGALRTQARIEGTRAGITHLDATAQLLNGRLANDSPLRMTASADMASIAWLAPLAGQPGLDLDGALKLALTGSGTIGAPTLNGSVTGDALAVRWAEQGVKLSGGVLRANLTGDQLVLQRLTFNGPQGNAQADGNIRFSGGEATMQLKLTANKLELMSRPDRTVVVTGESTLVRDAKHFQLNGKFRADRAVIEFAPQGRPTLSDDIIVLGKAGVGKPAKQATSMPLNMDIEADLGDDFRLRAMGLDANLAGSAHIRIVDRRPPRVNGSIRVVNGTYDAYGQHLTIERGIINFTGAYDNPSLNILAVRKRPEGEQLSETNVEAGVEVRGTALAPAAKLVSTPNVSDSDKLAWLVLGHGMDTMAGQEAGVLSAAAGALFGGTGGGIKSRLANSLGVDELGLSQAKGLESTVVTVGKRISQRAYLSFEQGAGTATSLVKLRYKLNPRITLQFQTGANTALDVLYSWAFD</sequence>
<evidence type="ECO:0000256" key="3">
    <source>
        <dbReference type="ARBA" id="ARBA00022989"/>
    </source>
</evidence>
<evidence type="ECO:0000313" key="7">
    <source>
        <dbReference type="Proteomes" id="UP000298438"/>
    </source>
</evidence>
<evidence type="ECO:0000256" key="4">
    <source>
        <dbReference type="ARBA" id="ARBA00023136"/>
    </source>
</evidence>
<dbReference type="EMBL" id="SPVF01000159">
    <property type="protein sequence ID" value="TFW18605.1"/>
    <property type="molecule type" value="Genomic_DNA"/>
</dbReference>
<dbReference type="AlphaFoldDB" id="A0A4Y9S9X0"/>
<organism evidence="6 7">
    <name type="scientific">Zemynaea arenosa</name>
    <dbReference type="NCBI Taxonomy" id="2561931"/>
    <lineage>
        <taxon>Bacteria</taxon>
        <taxon>Pseudomonadati</taxon>
        <taxon>Pseudomonadota</taxon>
        <taxon>Betaproteobacteria</taxon>
        <taxon>Burkholderiales</taxon>
        <taxon>Oxalobacteraceae</taxon>
        <taxon>Telluria group</taxon>
        <taxon>Zemynaea</taxon>
    </lineage>
</organism>
<keyword evidence="4" id="KW-0472">Membrane</keyword>
<keyword evidence="7" id="KW-1185">Reference proteome</keyword>
<dbReference type="PANTHER" id="PTHR36985">
    <property type="entry name" value="TRANSLOCATION AND ASSEMBLY MODULE SUBUNIT TAMB"/>
    <property type="match status" value="1"/>
</dbReference>
<accession>A0A4Y9S9X0</accession>
<dbReference type="GO" id="GO:0009306">
    <property type="term" value="P:protein secretion"/>
    <property type="evidence" value="ECO:0007669"/>
    <property type="project" value="InterPro"/>
</dbReference>
<feature type="domain" description="Translocation and assembly module TamB C-terminal" evidence="5">
    <location>
        <begin position="786"/>
        <end position="1125"/>
    </location>
</feature>
<gene>
    <name evidence="6" type="ORF">E4L96_12815</name>
</gene>
<comment type="subcellular location">
    <subcellularLocation>
        <location evidence="1">Membrane</location>
        <topology evidence="1">Single-pass membrane protein</topology>
    </subcellularLocation>
</comment>
<evidence type="ECO:0000259" key="5">
    <source>
        <dbReference type="Pfam" id="PF04357"/>
    </source>
</evidence>
<dbReference type="OrthoDB" id="5288149at2"/>
<dbReference type="InterPro" id="IPR007452">
    <property type="entry name" value="TamB_C"/>
</dbReference>
<dbReference type="Pfam" id="PF04357">
    <property type="entry name" value="TamB"/>
    <property type="match status" value="1"/>
</dbReference>
<dbReference type="PANTHER" id="PTHR36985:SF1">
    <property type="entry name" value="TRANSLOCATION AND ASSEMBLY MODULE SUBUNIT TAMB"/>
    <property type="match status" value="1"/>
</dbReference>
<evidence type="ECO:0000313" key="6">
    <source>
        <dbReference type="EMBL" id="TFW18605.1"/>
    </source>
</evidence>
<dbReference type="GO" id="GO:0005886">
    <property type="term" value="C:plasma membrane"/>
    <property type="evidence" value="ECO:0007669"/>
    <property type="project" value="InterPro"/>
</dbReference>
<keyword evidence="3" id="KW-1133">Transmembrane helix</keyword>
<comment type="caution">
    <text evidence="6">The sequence shown here is derived from an EMBL/GenBank/DDBJ whole genome shotgun (WGS) entry which is preliminary data.</text>
</comment>
<evidence type="ECO:0000256" key="2">
    <source>
        <dbReference type="ARBA" id="ARBA00022692"/>
    </source>
</evidence>
<protein>
    <recommendedName>
        <fullName evidence="5">Translocation and assembly module TamB C-terminal domain-containing protein</fullName>
    </recommendedName>
</protein>
<dbReference type="Proteomes" id="UP000298438">
    <property type="component" value="Unassembled WGS sequence"/>
</dbReference>
<proteinExistence type="predicted"/>
<keyword evidence="2" id="KW-0812">Transmembrane</keyword>
<evidence type="ECO:0000256" key="1">
    <source>
        <dbReference type="ARBA" id="ARBA00004167"/>
    </source>
</evidence>